<dbReference type="OrthoDB" id="440128at2759"/>
<dbReference type="InterPro" id="IPR011990">
    <property type="entry name" value="TPR-like_helical_dom_sf"/>
</dbReference>
<keyword evidence="10" id="KW-1185">Reference proteome</keyword>
<feature type="region of interest" description="Disordered" evidence="7">
    <location>
        <begin position="1"/>
        <end position="93"/>
    </location>
</feature>
<reference evidence="9 10" key="1">
    <citation type="journal article" date="2018" name="Mol. Biol. Evol.">
        <title>Broad Genomic Sampling Reveals a Smut Pathogenic Ancestry of the Fungal Clade Ustilaginomycotina.</title>
        <authorList>
            <person name="Kijpornyongpan T."/>
            <person name="Mondo S.J."/>
            <person name="Barry K."/>
            <person name="Sandor L."/>
            <person name="Lee J."/>
            <person name="Lipzen A."/>
            <person name="Pangilinan J."/>
            <person name="LaButti K."/>
            <person name="Hainaut M."/>
            <person name="Henrissat B."/>
            <person name="Grigoriev I.V."/>
            <person name="Spatafora J.W."/>
            <person name="Aime M.C."/>
        </authorList>
    </citation>
    <scope>NUCLEOTIDE SEQUENCE [LARGE SCALE GENOMIC DNA]</scope>
    <source>
        <strain evidence="9 10">MCA 4718</strain>
    </source>
</reference>
<dbReference type="SMART" id="SM00386">
    <property type="entry name" value="HAT"/>
    <property type="match status" value="12"/>
</dbReference>
<dbReference type="GO" id="GO:0046540">
    <property type="term" value="C:U4/U6 x U5 tri-snRNP complex"/>
    <property type="evidence" value="ECO:0007669"/>
    <property type="project" value="TreeGrafter"/>
</dbReference>
<keyword evidence="3" id="KW-0677">Repeat</keyword>
<dbReference type="AlphaFoldDB" id="A0A316U6A6"/>
<keyword evidence="2" id="KW-0507">mRNA processing</keyword>
<dbReference type="Gene3D" id="1.25.40.10">
    <property type="entry name" value="Tetratricopeptide repeat domain"/>
    <property type="match status" value="5"/>
</dbReference>
<dbReference type="PANTHER" id="PTHR11246:SF1">
    <property type="entry name" value="PRE-MRNA-PROCESSING FACTOR 6"/>
    <property type="match status" value="1"/>
</dbReference>
<evidence type="ECO:0000256" key="5">
    <source>
        <dbReference type="ARBA" id="ARBA00023242"/>
    </source>
</evidence>
<protein>
    <submittedName>
        <fullName evidence="9">Putative pre-mRNA splicing factor prp1</fullName>
    </submittedName>
</protein>
<dbReference type="EMBL" id="KZ819330">
    <property type="protein sequence ID" value="PWN19873.1"/>
    <property type="molecule type" value="Genomic_DNA"/>
</dbReference>
<dbReference type="RefSeq" id="XP_025347033.1">
    <property type="nucleotide sequence ID" value="XM_025495223.1"/>
</dbReference>
<comment type="subcellular location">
    <subcellularLocation>
        <location evidence="1">Nucleus</location>
    </subcellularLocation>
</comment>
<evidence type="ECO:0000256" key="4">
    <source>
        <dbReference type="ARBA" id="ARBA00023187"/>
    </source>
</evidence>
<evidence type="ECO:0000256" key="6">
    <source>
        <dbReference type="SAM" id="Coils"/>
    </source>
</evidence>
<dbReference type="STRING" id="1684307.A0A316U6A6"/>
<dbReference type="InterPro" id="IPR045075">
    <property type="entry name" value="Syf1-like"/>
</dbReference>
<keyword evidence="5" id="KW-0539">Nucleus</keyword>
<dbReference type="Pfam" id="PF13432">
    <property type="entry name" value="TPR_16"/>
    <property type="match status" value="1"/>
</dbReference>
<evidence type="ECO:0000259" key="8">
    <source>
        <dbReference type="Pfam" id="PF06424"/>
    </source>
</evidence>
<accession>A0A316U6A6</accession>
<dbReference type="Pfam" id="PF06424">
    <property type="entry name" value="PRP1_N"/>
    <property type="match status" value="1"/>
</dbReference>
<proteinExistence type="predicted"/>
<dbReference type="GeneID" id="37016957"/>
<dbReference type="InterPro" id="IPR010491">
    <property type="entry name" value="PRP1_N"/>
</dbReference>
<evidence type="ECO:0000256" key="7">
    <source>
        <dbReference type="SAM" id="MobiDB-lite"/>
    </source>
</evidence>
<keyword evidence="4" id="KW-0508">mRNA splicing</keyword>
<dbReference type="Proteomes" id="UP000245942">
    <property type="component" value="Unassembled WGS sequence"/>
</dbReference>
<organism evidence="9 10">
    <name type="scientific">Pseudomicrostroma glucosiphilum</name>
    <dbReference type="NCBI Taxonomy" id="1684307"/>
    <lineage>
        <taxon>Eukaryota</taxon>
        <taxon>Fungi</taxon>
        <taxon>Dikarya</taxon>
        <taxon>Basidiomycota</taxon>
        <taxon>Ustilaginomycotina</taxon>
        <taxon>Exobasidiomycetes</taxon>
        <taxon>Microstromatales</taxon>
        <taxon>Microstromatales incertae sedis</taxon>
        <taxon>Pseudomicrostroma</taxon>
    </lineage>
</organism>
<evidence type="ECO:0000256" key="2">
    <source>
        <dbReference type="ARBA" id="ARBA00022664"/>
    </source>
</evidence>
<feature type="region of interest" description="Disordered" evidence="7">
    <location>
        <begin position="144"/>
        <end position="175"/>
    </location>
</feature>
<feature type="coiled-coil region" evidence="6">
    <location>
        <begin position="102"/>
        <end position="132"/>
    </location>
</feature>
<evidence type="ECO:0000313" key="10">
    <source>
        <dbReference type="Proteomes" id="UP000245942"/>
    </source>
</evidence>
<feature type="domain" description="PRP1 splicing factor N-terminal" evidence="8">
    <location>
        <begin position="17"/>
        <end position="160"/>
    </location>
</feature>
<sequence>MAASHQANKHAFLSMAPPPNYVAGLGRGASGFTTRSDIGPARQTGPDPSSSKREEGAKDDEEGEDGQYDDRDPENETGLFVGGPYEQDDEEADRIWDAVNVKMDERRRAKREAREKAELEKLRAERPKIQAQFADLKRGLGGMTESEWESLPEAGNLTGKKRKKSEKREARETGRSYAVSDSILLGARDQNMSENALSQDQMDTEGSTSSKQGIMTSLTEIGEARNKIFSHNLDQAGTATSLGGSASTIDPKGYLTSLSSLPTQSTAEIGDIKKARSLLDSVIKTNPSHAPGWIAAARLEEVAGKMAVARKVIAQGCDHCPKSEDVWLENARLNNRDNAKVVLAQATQALKGQSVKVWLKAAELETDPQSKKRVLMKSLEFLRESVTLWKELVNLETDPAEARTLLSGAVGAIPSSEALWLALARLSPPTEAQKVLNQARKSIPTSHTIWIAALRLWEQTSEEATDATQTRLDGMMSKAVQSLNQKGAVLSRDQWMEEALRVEQEGSPMTAEAIIKATLALGVEDDEDRRIVWVQDAEAAKDKGCVATARAILTYTLRLFPDRASIWRFAIDLEKELGDSQALEALLERAVTSVPKSETLWLIYAKTKWDAGDIPAARQVLIRAFEKNLGSEEISLAAAKLEFENGEKEAARLLLERARGEVGSRRVWIKSAVFERDEGRASNALEIVDQGLLKYNDEPKLWLMKAQLVQIESVSPSREDGIRTAREALSKATRSCPTSIAVWLSASRLEEAAGLAIRARALLERARLANPRNEVIWLEAARVEDRSGSPQEYRRLLSRGLQECPSSGLLWAESIFAEPRSTRKGRSVDALKKSGDDARVLCTVAQLFWTEGKYEKARHWFDRMCKADPKWSDGYAWWYKFEMVEEHGGNEAGREAIVEMARKNEARYGEVFQAVNKSPERISGKWTMRQVIEEVASRLVLKK</sequence>
<dbReference type="GO" id="GO:0000244">
    <property type="term" value="P:spliceosomal tri-snRNP complex assembly"/>
    <property type="evidence" value="ECO:0007669"/>
    <property type="project" value="TreeGrafter"/>
</dbReference>
<evidence type="ECO:0000256" key="1">
    <source>
        <dbReference type="ARBA" id="ARBA00004123"/>
    </source>
</evidence>
<dbReference type="GO" id="GO:0071013">
    <property type="term" value="C:catalytic step 2 spliceosome"/>
    <property type="evidence" value="ECO:0007669"/>
    <property type="project" value="TreeGrafter"/>
</dbReference>
<gene>
    <name evidence="9" type="ORF">BCV69DRAFT_36483</name>
</gene>
<keyword evidence="6" id="KW-0175">Coiled coil</keyword>
<dbReference type="InterPro" id="IPR003107">
    <property type="entry name" value="HAT"/>
</dbReference>
<dbReference type="FunFam" id="1.25.40.10:FF:000256">
    <property type="entry name" value="Probable pre-mRNA splicing factor prp1"/>
    <property type="match status" value="1"/>
</dbReference>
<dbReference type="SUPFAM" id="SSF48452">
    <property type="entry name" value="TPR-like"/>
    <property type="match status" value="3"/>
</dbReference>
<evidence type="ECO:0000313" key="9">
    <source>
        <dbReference type="EMBL" id="PWN19873.1"/>
    </source>
</evidence>
<dbReference type="PANTHER" id="PTHR11246">
    <property type="entry name" value="PRE-MRNA SPLICING FACTOR"/>
    <property type="match status" value="1"/>
</dbReference>
<feature type="compositionally biased region" description="Acidic residues" evidence="7">
    <location>
        <begin position="57"/>
        <end position="75"/>
    </location>
</feature>
<name>A0A316U6A6_9BASI</name>
<evidence type="ECO:0000256" key="3">
    <source>
        <dbReference type="ARBA" id="ARBA00022737"/>
    </source>
</evidence>